<feature type="compositionally biased region" description="Polar residues" evidence="1">
    <location>
        <begin position="79"/>
        <end position="89"/>
    </location>
</feature>
<organism evidence="2 3">
    <name type="scientific">Chironomus riparius</name>
    <dbReference type="NCBI Taxonomy" id="315576"/>
    <lineage>
        <taxon>Eukaryota</taxon>
        <taxon>Metazoa</taxon>
        <taxon>Ecdysozoa</taxon>
        <taxon>Arthropoda</taxon>
        <taxon>Hexapoda</taxon>
        <taxon>Insecta</taxon>
        <taxon>Pterygota</taxon>
        <taxon>Neoptera</taxon>
        <taxon>Endopterygota</taxon>
        <taxon>Diptera</taxon>
        <taxon>Nematocera</taxon>
        <taxon>Chironomoidea</taxon>
        <taxon>Chironomidae</taxon>
        <taxon>Chironominae</taxon>
        <taxon>Chironomus</taxon>
    </lineage>
</organism>
<feature type="region of interest" description="Disordered" evidence="1">
    <location>
        <begin position="386"/>
        <end position="426"/>
    </location>
</feature>
<dbReference type="Proteomes" id="UP001153620">
    <property type="component" value="Chromosome 2"/>
</dbReference>
<feature type="compositionally biased region" description="Acidic residues" evidence="1">
    <location>
        <begin position="456"/>
        <end position="473"/>
    </location>
</feature>
<proteinExistence type="predicted"/>
<dbReference type="AlphaFoldDB" id="A0A9N9WRA4"/>
<feature type="region of interest" description="Disordered" evidence="1">
    <location>
        <begin position="28"/>
        <end position="89"/>
    </location>
</feature>
<dbReference type="InterPro" id="IPR051189">
    <property type="entry name" value="Splicing_assoc_domain"/>
</dbReference>
<evidence type="ECO:0000313" key="2">
    <source>
        <dbReference type="EMBL" id="CAG9805904.1"/>
    </source>
</evidence>
<keyword evidence="3" id="KW-1185">Reference proteome</keyword>
<dbReference type="PANTHER" id="PTHR14195">
    <property type="entry name" value="G PATCH DOMAIN CONTAINING PROTEIN 2"/>
    <property type="match status" value="1"/>
</dbReference>
<feature type="compositionally biased region" description="Low complexity" evidence="1">
    <location>
        <begin position="54"/>
        <end position="78"/>
    </location>
</feature>
<reference evidence="2" key="2">
    <citation type="submission" date="2022-10" db="EMBL/GenBank/DDBJ databases">
        <authorList>
            <consortium name="ENA_rothamsted_submissions"/>
            <consortium name="culmorum"/>
            <person name="King R."/>
        </authorList>
    </citation>
    <scope>NUCLEOTIDE SEQUENCE</scope>
</reference>
<dbReference type="EMBL" id="OU895878">
    <property type="protein sequence ID" value="CAG9805904.1"/>
    <property type="molecule type" value="Genomic_DNA"/>
</dbReference>
<accession>A0A9N9WRA4</accession>
<gene>
    <name evidence="2" type="ORF">CHIRRI_LOCUS8771</name>
</gene>
<feature type="region of interest" description="Disordered" evidence="1">
    <location>
        <begin position="531"/>
        <end position="551"/>
    </location>
</feature>
<protein>
    <submittedName>
        <fullName evidence="2">Uncharacterized protein</fullName>
    </submittedName>
</protein>
<evidence type="ECO:0000256" key="1">
    <source>
        <dbReference type="SAM" id="MobiDB-lite"/>
    </source>
</evidence>
<name>A0A9N9WRA4_9DIPT</name>
<feature type="compositionally biased region" description="Basic residues" evidence="1">
    <location>
        <begin position="402"/>
        <end position="426"/>
    </location>
</feature>
<feature type="region of interest" description="Disordered" evidence="1">
    <location>
        <begin position="448"/>
        <end position="475"/>
    </location>
</feature>
<evidence type="ECO:0000313" key="3">
    <source>
        <dbReference type="Proteomes" id="UP001153620"/>
    </source>
</evidence>
<sequence>MQVDKNLSFDQFSHDLTLALLEEETLRGGNTGSRWGLRRRTRSTGNLPCPPQPTEDSSSSSPTDPPTNNDNNNNDNFTQGAGANNSILSDSDDRHSFALAFKLRQTPMSGNFESDSLNENFSPSRPNIRRKRKFKRMAVEYETTPSTPHTTVHPIFPISGTVTKKRVLKHNQENFRSNLFFGKRKRPHRDRYEYYESHKHSSSVPRQRGYLSQKDGLSYLEYKSRNRASSMSTAKSHGQAMEKILPLNKSIVSKIEKISQDSRSKMNFNFTSMPVGSSTDQIDSSAPVVHFHSTYGGDLRSEVVRNPVESTAISSDMEISTNATDDIKISLQKMTQKSGSFESALPTNNAINTATTTSTSSTSSAVHLNNCVNKIETYKKKVKPSASSYGYHANTPINNAASHHHHHHNHHSSHHHHKHKQSRRKMQLQFDDQTDFMDCGNFNDFLSSSSLSSSDSEAEETNESDHEGDDELTDWPGHEAMINFASKNEFKRANKKATATGVVSVGNKLSQIKQHDENFIQDDDTLMSADEAQDPTTSEESPIFPLGGPQTPQAPHTLEDYHRKYGMPSNRIQASHPINIIGALDSNMMQGSSSTSGVVADCGYGSSFAASSYNYKQPIESEMSGETSNHFLSSPNTFCEVREIRAGCRRVRDERPGFSIITSFNEDLLKFLQDDQQRQLKIFDIQEYDKILELAKLYSLNIARENGCILLTKTSNTMQAVKVSKEHNKYFFSDYKRRCVGGDTE</sequence>
<dbReference type="OrthoDB" id="6095487at2759"/>
<reference evidence="2" key="1">
    <citation type="submission" date="2022-01" db="EMBL/GenBank/DDBJ databases">
        <authorList>
            <person name="King R."/>
        </authorList>
    </citation>
    <scope>NUCLEOTIDE SEQUENCE</scope>
</reference>